<comment type="caution">
    <text evidence="10">The sequence shown here is derived from an EMBL/GenBank/DDBJ whole genome shotgun (WGS) entry which is preliminary data.</text>
</comment>
<keyword evidence="3 8" id="KW-0436">Ligase</keyword>
<dbReference type="EC" id="6.3.4.19" evidence="8"/>
<organism evidence="10 11">
    <name type="scientific">Geomicrobium halophilum</name>
    <dbReference type="NCBI Taxonomy" id="549000"/>
    <lineage>
        <taxon>Bacteria</taxon>
        <taxon>Bacillati</taxon>
        <taxon>Bacillota</taxon>
        <taxon>Bacilli</taxon>
        <taxon>Bacillales</taxon>
        <taxon>Geomicrobium</taxon>
    </lineage>
</organism>
<comment type="catalytic activity">
    <reaction evidence="7 8">
        <text>cytidine(34) in tRNA(Ile2) + L-lysine + ATP = lysidine(34) in tRNA(Ile2) + AMP + diphosphate + H(+)</text>
        <dbReference type="Rhea" id="RHEA:43744"/>
        <dbReference type="Rhea" id="RHEA-COMP:10625"/>
        <dbReference type="Rhea" id="RHEA-COMP:10670"/>
        <dbReference type="ChEBI" id="CHEBI:15378"/>
        <dbReference type="ChEBI" id="CHEBI:30616"/>
        <dbReference type="ChEBI" id="CHEBI:32551"/>
        <dbReference type="ChEBI" id="CHEBI:33019"/>
        <dbReference type="ChEBI" id="CHEBI:82748"/>
        <dbReference type="ChEBI" id="CHEBI:83665"/>
        <dbReference type="ChEBI" id="CHEBI:456215"/>
        <dbReference type="EC" id="6.3.4.19"/>
    </reaction>
</comment>
<keyword evidence="4 8" id="KW-0819">tRNA processing</keyword>
<sequence length="465" mass="53558">MKQKIAEFLARHQMFPKGSSVLVAVSGGVDSMALLHYLHSQKDVFEITVNAVHCNHGLREEAWKEKAVVQQFCADRDIPFFYKNLGVKKEHNTSIQQVSREKRYEFFSQIMKTDEIDRLATAHHGDDQVETMLMKQMRGFNYYGGEMGIAANRLFGTDKRIIRPFLPVTKKDIIDYSRRNEVPWCEDTSNESNDYTRNRIRKKLLPTLKSENKEVHTQFQMLAEDLREDALFLRQQAEKIVKEAAAVQTDEVTLDLTRFRHHPFSLQRRVIHLLLNYLYHQKNAQFSRVHIEDCLELITAKHPSAELSLPDGVSALRNYEELCLSAKKHKGGIESPQELREFPVKLESAIGTLSFAEGHTSLSDREPTVYCCPMSQLSLPIYVRTRKPGDIMRPLGLSGTQKLKQIMIDAKVPRRQREHWPVITDALGNILWVPLLKKNEGANQKAKDSNYLVIELFKNDGTPEM</sequence>
<comment type="similarity">
    <text evidence="8">Belongs to the tRNA(Ile)-lysidine synthase family.</text>
</comment>
<dbReference type="InterPro" id="IPR012796">
    <property type="entry name" value="Lysidine-tRNA-synth_C"/>
</dbReference>
<dbReference type="Gene3D" id="3.40.50.620">
    <property type="entry name" value="HUPs"/>
    <property type="match status" value="1"/>
</dbReference>
<evidence type="ECO:0000256" key="6">
    <source>
        <dbReference type="ARBA" id="ARBA00022840"/>
    </source>
</evidence>
<evidence type="ECO:0000259" key="9">
    <source>
        <dbReference type="SMART" id="SM00977"/>
    </source>
</evidence>
<dbReference type="Pfam" id="PF01171">
    <property type="entry name" value="ATP_bind_3"/>
    <property type="match status" value="1"/>
</dbReference>
<dbReference type="AlphaFoldDB" id="A0A841Q2U8"/>
<comment type="function">
    <text evidence="8">Ligates lysine onto the cytidine present at position 34 of the AUA codon-specific tRNA(Ile) that contains the anticodon CAU, in an ATP-dependent manner. Cytidine is converted to lysidine, thus changing the amino acid specificity of the tRNA from methionine to isoleucine.</text>
</comment>
<dbReference type="SUPFAM" id="SSF82829">
    <property type="entry name" value="MesJ substrate recognition domain-like"/>
    <property type="match status" value="1"/>
</dbReference>
<accession>A0A841Q2U8</accession>
<dbReference type="SUPFAM" id="SSF56037">
    <property type="entry name" value="PheT/TilS domain"/>
    <property type="match status" value="1"/>
</dbReference>
<feature type="binding site" evidence="8">
    <location>
        <begin position="26"/>
        <end position="31"/>
    </location>
    <ligand>
        <name>ATP</name>
        <dbReference type="ChEBI" id="CHEBI:30616"/>
    </ligand>
</feature>
<evidence type="ECO:0000256" key="7">
    <source>
        <dbReference type="ARBA" id="ARBA00048539"/>
    </source>
</evidence>
<dbReference type="InterPro" id="IPR015262">
    <property type="entry name" value="tRNA_Ile_lys_synt_subst-bd"/>
</dbReference>
<dbReference type="GO" id="GO:0032267">
    <property type="term" value="F:tRNA(Ile)-lysidine synthase activity"/>
    <property type="evidence" value="ECO:0007669"/>
    <property type="project" value="UniProtKB-EC"/>
</dbReference>
<dbReference type="SMART" id="SM00977">
    <property type="entry name" value="TilS_C"/>
    <property type="match status" value="1"/>
</dbReference>
<feature type="domain" description="Lysidine-tRNA(Ile) synthetase C-terminal" evidence="9">
    <location>
        <begin position="381"/>
        <end position="454"/>
    </location>
</feature>
<gene>
    <name evidence="8" type="primary">tilS</name>
    <name evidence="10" type="ORF">HNR44_003571</name>
</gene>
<evidence type="ECO:0000256" key="2">
    <source>
        <dbReference type="ARBA" id="ARBA00022490"/>
    </source>
</evidence>
<comment type="domain">
    <text evidence="8">The N-terminal region contains the highly conserved SGGXDS motif, predicted to be a P-loop motif involved in ATP binding.</text>
</comment>
<dbReference type="RefSeq" id="WP_184405916.1">
    <property type="nucleotide sequence ID" value="NZ_JACHHJ010000008.1"/>
</dbReference>
<dbReference type="EMBL" id="JACHHJ010000008">
    <property type="protein sequence ID" value="MBB6451558.1"/>
    <property type="molecule type" value="Genomic_DNA"/>
</dbReference>
<dbReference type="NCBIfam" id="TIGR02432">
    <property type="entry name" value="lysidine_TilS_N"/>
    <property type="match status" value="1"/>
</dbReference>
<dbReference type="PANTHER" id="PTHR43033:SF1">
    <property type="entry name" value="TRNA(ILE)-LYSIDINE SYNTHASE-RELATED"/>
    <property type="match status" value="1"/>
</dbReference>
<evidence type="ECO:0000313" key="10">
    <source>
        <dbReference type="EMBL" id="MBB6451558.1"/>
    </source>
</evidence>
<evidence type="ECO:0000256" key="1">
    <source>
        <dbReference type="ARBA" id="ARBA00004496"/>
    </source>
</evidence>
<dbReference type="NCBIfam" id="TIGR02433">
    <property type="entry name" value="lysidine_TilS_C"/>
    <property type="match status" value="1"/>
</dbReference>
<protein>
    <recommendedName>
        <fullName evidence="8">tRNA(Ile)-lysidine synthase</fullName>
        <ecNumber evidence="8">6.3.4.19</ecNumber>
    </recommendedName>
    <alternativeName>
        <fullName evidence="8">tRNA(Ile)-2-lysyl-cytidine synthase</fullName>
    </alternativeName>
    <alternativeName>
        <fullName evidence="8">tRNA(Ile)-lysidine synthetase</fullName>
    </alternativeName>
</protein>
<dbReference type="Proteomes" id="UP000568839">
    <property type="component" value="Unassembled WGS sequence"/>
</dbReference>
<evidence type="ECO:0000256" key="8">
    <source>
        <dbReference type="HAMAP-Rule" id="MF_01161"/>
    </source>
</evidence>
<keyword evidence="5 8" id="KW-0547">Nucleotide-binding</keyword>
<dbReference type="Gene3D" id="3.30.465.60">
    <property type="match status" value="1"/>
</dbReference>
<comment type="subcellular location">
    <subcellularLocation>
        <location evidence="1 8">Cytoplasm</location>
    </subcellularLocation>
</comment>
<dbReference type="SUPFAM" id="SSF52402">
    <property type="entry name" value="Adenine nucleotide alpha hydrolases-like"/>
    <property type="match status" value="1"/>
</dbReference>
<proteinExistence type="inferred from homology"/>
<evidence type="ECO:0000256" key="5">
    <source>
        <dbReference type="ARBA" id="ARBA00022741"/>
    </source>
</evidence>
<keyword evidence="2 8" id="KW-0963">Cytoplasm</keyword>
<name>A0A841Q2U8_9BACL</name>
<dbReference type="PANTHER" id="PTHR43033">
    <property type="entry name" value="TRNA(ILE)-LYSIDINE SYNTHASE-RELATED"/>
    <property type="match status" value="1"/>
</dbReference>
<dbReference type="InterPro" id="IPR012094">
    <property type="entry name" value="tRNA_Ile_lys_synt"/>
</dbReference>
<dbReference type="Pfam" id="PF09179">
    <property type="entry name" value="TilS"/>
    <property type="match status" value="1"/>
</dbReference>
<dbReference type="Pfam" id="PF11734">
    <property type="entry name" value="TilS_C"/>
    <property type="match status" value="1"/>
</dbReference>
<dbReference type="CDD" id="cd01992">
    <property type="entry name" value="TilS_N"/>
    <property type="match status" value="1"/>
</dbReference>
<keyword evidence="6 8" id="KW-0067">ATP-binding</keyword>
<keyword evidence="11" id="KW-1185">Reference proteome</keyword>
<dbReference type="InterPro" id="IPR012795">
    <property type="entry name" value="tRNA_Ile_lys_synt_N"/>
</dbReference>
<dbReference type="HAMAP" id="MF_01161">
    <property type="entry name" value="tRNA_Ile_lys_synt"/>
    <property type="match status" value="1"/>
</dbReference>
<dbReference type="GO" id="GO:0005524">
    <property type="term" value="F:ATP binding"/>
    <property type="evidence" value="ECO:0007669"/>
    <property type="project" value="UniProtKB-UniRule"/>
</dbReference>
<dbReference type="InterPro" id="IPR011063">
    <property type="entry name" value="TilS/TtcA_N"/>
</dbReference>
<dbReference type="GO" id="GO:0006400">
    <property type="term" value="P:tRNA modification"/>
    <property type="evidence" value="ECO:0007669"/>
    <property type="project" value="UniProtKB-UniRule"/>
</dbReference>
<evidence type="ECO:0000256" key="4">
    <source>
        <dbReference type="ARBA" id="ARBA00022694"/>
    </source>
</evidence>
<dbReference type="GO" id="GO:0005737">
    <property type="term" value="C:cytoplasm"/>
    <property type="evidence" value="ECO:0007669"/>
    <property type="project" value="UniProtKB-SubCell"/>
</dbReference>
<evidence type="ECO:0000256" key="3">
    <source>
        <dbReference type="ARBA" id="ARBA00022598"/>
    </source>
</evidence>
<dbReference type="InterPro" id="IPR014729">
    <property type="entry name" value="Rossmann-like_a/b/a_fold"/>
</dbReference>
<evidence type="ECO:0000313" key="11">
    <source>
        <dbReference type="Proteomes" id="UP000568839"/>
    </source>
</evidence>
<reference evidence="10 11" key="1">
    <citation type="submission" date="2020-08" db="EMBL/GenBank/DDBJ databases">
        <title>Genomic Encyclopedia of Type Strains, Phase IV (KMG-IV): sequencing the most valuable type-strain genomes for metagenomic binning, comparative biology and taxonomic classification.</title>
        <authorList>
            <person name="Goeker M."/>
        </authorList>
    </citation>
    <scope>NUCLEOTIDE SEQUENCE [LARGE SCALE GENOMIC DNA]</scope>
    <source>
        <strain evidence="10 11">DSM 21769</strain>
    </source>
</reference>